<evidence type="ECO:0000256" key="7">
    <source>
        <dbReference type="ARBA" id="ARBA00023002"/>
    </source>
</evidence>
<keyword evidence="9 12" id="KW-0503">Monooxygenase</keyword>
<dbReference type="PANTHER" id="PTHR47950:SF4">
    <property type="entry name" value="GERANIOL 8-HYDROXYLASE-LIKE"/>
    <property type="match status" value="1"/>
</dbReference>
<gene>
    <name evidence="14" type="ORF">Sango_1161300</name>
</gene>
<dbReference type="AlphaFoldDB" id="A0AAE1WVW1"/>
<dbReference type="Pfam" id="PF00067">
    <property type="entry name" value="p450"/>
    <property type="match status" value="1"/>
</dbReference>
<proteinExistence type="inferred from homology"/>
<dbReference type="PRINTS" id="PR00385">
    <property type="entry name" value="P450"/>
</dbReference>
<dbReference type="InterPro" id="IPR001128">
    <property type="entry name" value="Cyt_P450"/>
</dbReference>
<keyword evidence="8 11" id="KW-0408">Iron</keyword>
<evidence type="ECO:0000256" key="8">
    <source>
        <dbReference type="ARBA" id="ARBA00023004"/>
    </source>
</evidence>
<feature type="transmembrane region" description="Helical" evidence="13">
    <location>
        <begin position="168"/>
        <end position="188"/>
    </location>
</feature>
<dbReference type="EMBL" id="JACGWL010000006">
    <property type="protein sequence ID" value="KAK4400552.1"/>
    <property type="molecule type" value="Genomic_DNA"/>
</dbReference>
<dbReference type="GO" id="GO:0005506">
    <property type="term" value="F:iron ion binding"/>
    <property type="evidence" value="ECO:0007669"/>
    <property type="project" value="InterPro"/>
</dbReference>
<dbReference type="InterPro" id="IPR002401">
    <property type="entry name" value="Cyt_P450_E_grp-I"/>
</dbReference>
<dbReference type="FunFam" id="1.10.630.10:FF:000007">
    <property type="entry name" value="Cytochrome P450 76C4"/>
    <property type="match status" value="1"/>
</dbReference>
<dbReference type="PRINTS" id="PR00463">
    <property type="entry name" value="EP450I"/>
</dbReference>
<comment type="caution">
    <text evidence="14">The sequence shown here is derived from an EMBL/GenBank/DDBJ whole genome shotgun (WGS) entry which is preliminary data.</text>
</comment>
<sequence length="666" mass="75915">MVAFNRIKAASEEAPLVSAINEDDISTIRAWGLWVYLIEMDKVKYPFKIFSNKLKSFLLNSMIGKDTEFVESMFEKKRMLIWENKLPATEVTRMKTCNMLHVGQWHNHELRTCEPSAAVVWLEEVRKTQDLDYPATKRSKKSKVKIPSDVWLYRDSSEHQTSITISQMDIYGCLLCSVLLSFCIYFLLSTLKFKKKRLPPGPTGLPILGSLPKIGERPHESLAKLAKIYGPLMTVKFGMLNVVVASSADMAKEILHKNDQAFIGRPTPESVAVGKFKDMSLVWSSGLNPHWKKVRKICNIQLFTNQRMDSLQELRHLVMKKMIAQVNEAREAREPLYVGRLAFGTTLNFLSNTMFSDDLFDMKPDGIRELKELIGDLMELALKANVADFVPFLRPFDPQGIKRRITVLFDRLHKILDDIMGQRVRRRTSGQSDRCGDFLDVLLDLSEEHGPEELNYQNIKILFQDLFIAGTMTTSTIVEWAMAELLHKPPILTKVKQELSNKIPPRELIQDEHIPHLPYLEAVIKETMRLHPSTPLLLPHYTGQEAEIHGYIIPKHTQVFVNIWSILRDPAYWDDATTVKPDRFLNSGIDVRGTDCKYIPFGVGRRICPGSNLAMKMVSLMVSNLVHTFDWELPGGLKAEDMDMTDGIGIAPQKLEPLVVVPVNAD</sequence>
<evidence type="ECO:0000256" key="4">
    <source>
        <dbReference type="ARBA" id="ARBA00022692"/>
    </source>
</evidence>
<evidence type="ECO:0000256" key="10">
    <source>
        <dbReference type="ARBA" id="ARBA00023136"/>
    </source>
</evidence>
<keyword evidence="10 13" id="KW-0472">Membrane</keyword>
<comment type="cofactor">
    <cofactor evidence="11">
        <name>heme</name>
        <dbReference type="ChEBI" id="CHEBI:30413"/>
    </cofactor>
</comment>
<name>A0AAE1WVW1_9LAMI</name>
<evidence type="ECO:0000256" key="12">
    <source>
        <dbReference type="RuleBase" id="RU000461"/>
    </source>
</evidence>
<dbReference type="Gene3D" id="1.10.630.10">
    <property type="entry name" value="Cytochrome P450"/>
    <property type="match status" value="1"/>
</dbReference>
<evidence type="ECO:0000256" key="9">
    <source>
        <dbReference type="ARBA" id="ARBA00023033"/>
    </source>
</evidence>
<keyword evidence="7 12" id="KW-0560">Oxidoreductase</keyword>
<dbReference type="GO" id="GO:0016020">
    <property type="term" value="C:membrane"/>
    <property type="evidence" value="ECO:0007669"/>
    <property type="project" value="UniProtKB-SubCell"/>
</dbReference>
<reference evidence="14" key="1">
    <citation type="submission" date="2020-06" db="EMBL/GenBank/DDBJ databases">
        <authorList>
            <person name="Li T."/>
            <person name="Hu X."/>
            <person name="Zhang T."/>
            <person name="Song X."/>
            <person name="Zhang H."/>
            <person name="Dai N."/>
            <person name="Sheng W."/>
            <person name="Hou X."/>
            <person name="Wei L."/>
        </authorList>
    </citation>
    <scope>NUCLEOTIDE SEQUENCE</scope>
    <source>
        <strain evidence="14">K16</strain>
        <tissue evidence="14">Leaf</tissue>
    </source>
</reference>
<keyword evidence="5 11" id="KW-0479">Metal-binding</keyword>
<dbReference type="Proteomes" id="UP001289374">
    <property type="component" value="Unassembled WGS sequence"/>
</dbReference>
<keyword evidence="4 13" id="KW-0812">Transmembrane</keyword>
<feature type="binding site" description="axial binding residue" evidence="11">
    <location>
        <position position="608"/>
    </location>
    <ligand>
        <name>heme</name>
        <dbReference type="ChEBI" id="CHEBI:30413"/>
    </ligand>
    <ligandPart>
        <name>Fe</name>
        <dbReference type="ChEBI" id="CHEBI:18248"/>
    </ligandPart>
</feature>
<evidence type="ECO:0000256" key="13">
    <source>
        <dbReference type="SAM" id="Phobius"/>
    </source>
</evidence>
<evidence type="ECO:0000256" key="5">
    <source>
        <dbReference type="ARBA" id="ARBA00022723"/>
    </source>
</evidence>
<evidence type="ECO:0000256" key="1">
    <source>
        <dbReference type="ARBA" id="ARBA00004167"/>
    </source>
</evidence>
<keyword evidence="6 13" id="KW-1133">Transmembrane helix</keyword>
<evidence type="ECO:0000256" key="3">
    <source>
        <dbReference type="ARBA" id="ARBA00022617"/>
    </source>
</evidence>
<keyword evidence="15" id="KW-1185">Reference proteome</keyword>
<dbReference type="GO" id="GO:0016705">
    <property type="term" value="F:oxidoreductase activity, acting on paired donors, with incorporation or reduction of molecular oxygen"/>
    <property type="evidence" value="ECO:0007669"/>
    <property type="project" value="InterPro"/>
</dbReference>
<evidence type="ECO:0000313" key="14">
    <source>
        <dbReference type="EMBL" id="KAK4400552.1"/>
    </source>
</evidence>
<dbReference type="PROSITE" id="PS00086">
    <property type="entry name" value="CYTOCHROME_P450"/>
    <property type="match status" value="1"/>
</dbReference>
<dbReference type="PANTHER" id="PTHR47950">
    <property type="entry name" value="CYTOCHROME P450, FAMILY 76, SUBFAMILY C, POLYPEPTIDE 5-RELATED"/>
    <property type="match status" value="1"/>
</dbReference>
<accession>A0AAE1WVW1</accession>
<evidence type="ECO:0000256" key="2">
    <source>
        <dbReference type="ARBA" id="ARBA00010617"/>
    </source>
</evidence>
<evidence type="ECO:0000313" key="15">
    <source>
        <dbReference type="Proteomes" id="UP001289374"/>
    </source>
</evidence>
<comment type="similarity">
    <text evidence="2 12">Belongs to the cytochrome P450 family.</text>
</comment>
<organism evidence="14 15">
    <name type="scientific">Sesamum angolense</name>
    <dbReference type="NCBI Taxonomy" id="2727404"/>
    <lineage>
        <taxon>Eukaryota</taxon>
        <taxon>Viridiplantae</taxon>
        <taxon>Streptophyta</taxon>
        <taxon>Embryophyta</taxon>
        <taxon>Tracheophyta</taxon>
        <taxon>Spermatophyta</taxon>
        <taxon>Magnoliopsida</taxon>
        <taxon>eudicotyledons</taxon>
        <taxon>Gunneridae</taxon>
        <taxon>Pentapetalae</taxon>
        <taxon>asterids</taxon>
        <taxon>lamiids</taxon>
        <taxon>Lamiales</taxon>
        <taxon>Pedaliaceae</taxon>
        <taxon>Sesamum</taxon>
    </lineage>
</organism>
<dbReference type="InterPro" id="IPR036396">
    <property type="entry name" value="Cyt_P450_sf"/>
</dbReference>
<reference evidence="14" key="2">
    <citation type="journal article" date="2024" name="Plant">
        <title>Genomic evolution and insights into agronomic trait innovations of Sesamum species.</title>
        <authorList>
            <person name="Miao H."/>
            <person name="Wang L."/>
            <person name="Qu L."/>
            <person name="Liu H."/>
            <person name="Sun Y."/>
            <person name="Le M."/>
            <person name="Wang Q."/>
            <person name="Wei S."/>
            <person name="Zheng Y."/>
            <person name="Lin W."/>
            <person name="Duan Y."/>
            <person name="Cao H."/>
            <person name="Xiong S."/>
            <person name="Wang X."/>
            <person name="Wei L."/>
            <person name="Li C."/>
            <person name="Ma Q."/>
            <person name="Ju M."/>
            <person name="Zhao R."/>
            <person name="Li G."/>
            <person name="Mu C."/>
            <person name="Tian Q."/>
            <person name="Mei H."/>
            <person name="Zhang T."/>
            <person name="Gao T."/>
            <person name="Zhang H."/>
        </authorList>
    </citation>
    <scope>NUCLEOTIDE SEQUENCE</scope>
    <source>
        <strain evidence="14">K16</strain>
    </source>
</reference>
<dbReference type="InterPro" id="IPR017972">
    <property type="entry name" value="Cyt_P450_CS"/>
</dbReference>
<dbReference type="GO" id="GO:0020037">
    <property type="term" value="F:heme binding"/>
    <property type="evidence" value="ECO:0007669"/>
    <property type="project" value="InterPro"/>
</dbReference>
<protein>
    <submittedName>
        <fullName evidence="14">Geraniol 8-hydroxylase</fullName>
    </submittedName>
</protein>
<evidence type="ECO:0000256" key="6">
    <source>
        <dbReference type="ARBA" id="ARBA00022989"/>
    </source>
</evidence>
<comment type="subcellular location">
    <subcellularLocation>
        <location evidence="1">Membrane</location>
        <topology evidence="1">Single-pass membrane protein</topology>
    </subcellularLocation>
</comment>
<dbReference type="GO" id="GO:0004497">
    <property type="term" value="F:monooxygenase activity"/>
    <property type="evidence" value="ECO:0007669"/>
    <property type="project" value="UniProtKB-KW"/>
</dbReference>
<evidence type="ECO:0000256" key="11">
    <source>
        <dbReference type="PIRSR" id="PIRSR602401-1"/>
    </source>
</evidence>
<dbReference type="CDD" id="cd11073">
    <property type="entry name" value="CYP76-like"/>
    <property type="match status" value="1"/>
</dbReference>
<keyword evidence="3 11" id="KW-0349">Heme</keyword>
<dbReference type="SUPFAM" id="SSF48264">
    <property type="entry name" value="Cytochrome P450"/>
    <property type="match status" value="1"/>
</dbReference>